<evidence type="ECO:0000313" key="3">
    <source>
        <dbReference type="Proteomes" id="UP001392437"/>
    </source>
</evidence>
<feature type="compositionally biased region" description="Basic and acidic residues" evidence="1">
    <location>
        <begin position="210"/>
        <end position="225"/>
    </location>
</feature>
<feature type="region of interest" description="Disordered" evidence="1">
    <location>
        <begin position="62"/>
        <end position="96"/>
    </location>
</feature>
<accession>A0AAW0RAW0</accession>
<proteinExistence type="predicted"/>
<feature type="region of interest" description="Disordered" evidence="1">
    <location>
        <begin position="191"/>
        <end position="226"/>
    </location>
</feature>
<evidence type="ECO:0000256" key="1">
    <source>
        <dbReference type="SAM" id="MobiDB-lite"/>
    </source>
</evidence>
<sequence length="453" mass="52001">MVCYIAPLAHQLRLEKEKNGRLEEENGLLKLKIGALEQQLHELSNSGARSGTPSSTCASAVAKVSPKPSQKSYLRPTVSSSNRSKTAEPVEEEKTAPPKVDVRYFKSEKGFTYVYDDGRLVDVTHLTGVVSRDFCLTQLGHRNPTRYMQDTESSYRKIWKSWEHGFSDWGNAFDSSASYYYSNTSTWVDSCQDETQPADDDPDETAAPEPESKKEILEQETRYDDSSWENEAASYVGIPSTIGYQLLDEALDLAKMAFHDFCKENLPLLWKRKFQDGYTEVRFEWDTNESYLRYWNIPNTPEVRALYVLNALHSARQLRNLVSHFSGEIMRGFDYDTYIKRAQQMAIAVNDVARAAEVRALRDKLRKVAMDALTAMENMGYASLVQIRREWEPCHERFLRSISQYEEDFMINGKFKPSPALRLAAQSFIWQSENYNSMDSDSEPDLNNDECKL</sequence>
<dbReference type="AlphaFoldDB" id="A0AAW0RAW0"/>
<dbReference type="Proteomes" id="UP001392437">
    <property type="component" value="Unassembled WGS sequence"/>
</dbReference>
<gene>
    <name evidence="2" type="ORF">PG999_000106</name>
</gene>
<comment type="caution">
    <text evidence="2">The sequence shown here is derived from an EMBL/GenBank/DDBJ whole genome shotgun (WGS) entry which is preliminary data.</text>
</comment>
<keyword evidence="3" id="KW-1185">Reference proteome</keyword>
<dbReference type="EMBL" id="JAQQWP010000001">
    <property type="protein sequence ID" value="KAK8131933.1"/>
    <property type="molecule type" value="Genomic_DNA"/>
</dbReference>
<protein>
    <submittedName>
        <fullName evidence="2">Uncharacterized protein</fullName>
    </submittedName>
</protein>
<organism evidence="2 3">
    <name type="scientific">Apiospora kogelbergensis</name>
    <dbReference type="NCBI Taxonomy" id="1337665"/>
    <lineage>
        <taxon>Eukaryota</taxon>
        <taxon>Fungi</taxon>
        <taxon>Dikarya</taxon>
        <taxon>Ascomycota</taxon>
        <taxon>Pezizomycotina</taxon>
        <taxon>Sordariomycetes</taxon>
        <taxon>Xylariomycetidae</taxon>
        <taxon>Amphisphaeriales</taxon>
        <taxon>Apiosporaceae</taxon>
        <taxon>Apiospora</taxon>
    </lineage>
</organism>
<feature type="compositionally biased region" description="Polar residues" evidence="1">
    <location>
        <begin position="67"/>
        <end position="84"/>
    </location>
</feature>
<evidence type="ECO:0000313" key="2">
    <source>
        <dbReference type="EMBL" id="KAK8131933.1"/>
    </source>
</evidence>
<feature type="compositionally biased region" description="Basic and acidic residues" evidence="1">
    <location>
        <begin position="85"/>
        <end position="96"/>
    </location>
</feature>
<reference evidence="2 3" key="1">
    <citation type="submission" date="2023-01" db="EMBL/GenBank/DDBJ databases">
        <title>Analysis of 21 Apiospora genomes using comparative genomics revels a genus with tremendous synthesis potential of carbohydrate active enzymes and secondary metabolites.</title>
        <authorList>
            <person name="Sorensen T."/>
        </authorList>
    </citation>
    <scope>NUCLEOTIDE SEQUENCE [LARGE SCALE GENOMIC DNA]</scope>
    <source>
        <strain evidence="2 3">CBS 117206</strain>
    </source>
</reference>
<feature type="compositionally biased region" description="Acidic residues" evidence="1">
    <location>
        <begin position="196"/>
        <end position="206"/>
    </location>
</feature>
<name>A0AAW0RAW0_9PEZI</name>